<dbReference type="Proteomes" id="UP000246078">
    <property type="component" value="Unassembled WGS sequence"/>
</dbReference>
<accession>A0A2V2WEZ1</accession>
<reference evidence="2 3" key="1">
    <citation type="journal article" date="2018" name="Microb. Genom.">
        <title>Expanding an expanded genome: long-read sequencing of Trypanosoma cruzi.</title>
        <authorList>
            <person name="Berna L."/>
            <person name="Rodriguez M."/>
            <person name="Chiribao M.L."/>
            <person name="Parodi-Talice A."/>
            <person name="Pita S."/>
            <person name="Rijo G."/>
            <person name="Alvarez-Valin F."/>
            <person name="Robello C."/>
        </authorList>
    </citation>
    <scope>NUCLEOTIDE SEQUENCE [LARGE SCALE GENOMIC DNA]</scope>
    <source>
        <strain evidence="2 3">TCC</strain>
    </source>
</reference>
<name>A0A2V2WEZ1_TRYCR</name>
<dbReference type="VEuPathDB" id="TriTrypDB:TcG_11549"/>
<evidence type="ECO:0000256" key="1">
    <source>
        <dbReference type="SAM" id="MobiDB-lite"/>
    </source>
</evidence>
<feature type="compositionally biased region" description="Basic residues" evidence="1">
    <location>
        <begin position="114"/>
        <end position="133"/>
    </location>
</feature>
<evidence type="ECO:0000313" key="3">
    <source>
        <dbReference type="Proteomes" id="UP000246078"/>
    </source>
</evidence>
<dbReference type="VEuPathDB" id="TriTrypDB:C3747_118g142"/>
<feature type="region of interest" description="Disordered" evidence="1">
    <location>
        <begin position="95"/>
        <end position="176"/>
    </location>
</feature>
<sequence>MRLRDVSARHHDAARANTPCGFSGVARTVPFVATVPPSPSVGADVSVDASSYRLRTHSLIDAADTPAHCCCFLHDCCTAPSSWCSGTGDENAADQFQSDGAGTPVSVPATPATHPHHRRAQKSKGQGRHRRSVRTSVVFPHHSQSNSRKNSQQHQSLMKKEKRPPPTATAAPRSPTPLPILCILLSRMRAAAVVPGQHVVVCAEYERRPKANELIL</sequence>
<dbReference type="VEuPathDB" id="TriTrypDB:BCY84_20114"/>
<dbReference type="VEuPathDB" id="TriTrypDB:TcYC6_0038630"/>
<gene>
    <name evidence="2" type="ORF">C3747_118g142</name>
</gene>
<dbReference type="VEuPathDB" id="TriTrypDB:TcCL_Unassigned01151"/>
<dbReference type="AlphaFoldDB" id="A0A2V2WEZ1"/>
<dbReference type="VEuPathDB" id="TriTrypDB:TCDM_13609"/>
<organism evidence="2 3">
    <name type="scientific">Trypanosoma cruzi</name>
    <dbReference type="NCBI Taxonomy" id="5693"/>
    <lineage>
        <taxon>Eukaryota</taxon>
        <taxon>Discoba</taxon>
        <taxon>Euglenozoa</taxon>
        <taxon>Kinetoplastea</taxon>
        <taxon>Metakinetoplastina</taxon>
        <taxon>Trypanosomatida</taxon>
        <taxon>Trypanosomatidae</taxon>
        <taxon>Trypanosoma</taxon>
        <taxon>Schizotrypanum</taxon>
    </lineage>
</organism>
<dbReference type="VEuPathDB" id="TriTrypDB:TcCLB.508247.30"/>
<proteinExistence type="predicted"/>
<feature type="compositionally biased region" description="Polar residues" evidence="1">
    <location>
        <begin position="142"/>
        <end position="156"/>
    </location>
</feature>
<protein>
    <submittedName>
        <fullName evidence="2">Uncharacterized protein</fullName>
    </submittedName>
</protein>
<evidence type="ECO:0000313" key="2">
    <source>
        <dbReference type="EMBL" id="PWV06189.1"/>
    </source>
</evidence>
<dbReference type="VEuPathDB" id="TriTrypDB:TcCLB.503859.50"/>
<dbReference type="EMBL" id="PRFC01000118">
    <property type="protein sequence ID" value="PWV06189.1"/>
    <property type="molecule type" value="Genomic_DNA"/>
</dbReference>
<dbReference type="VEuPathDB" id="TriTrypDB:ECC02_007913"/>
<dbReference type="VEuPathDB" id="TriTrypDB:C4B63_74g133"/>
<comment type="caution">
    <text evidence="2">The sequence shown here is derived from an EMBL/GenBank/DDBJ whole genome shotgun (WGS) entry which is preliminary data.</text>
</comment>